<sequence>MPGAQRHKAAVHHDESKPSLGFLTTLSIVLGVPYAVVLSVLCSAGGKLTKIAAIHATCFLLAIASYGGIPSLLRALRRKGMCNQNLHRDGDCDKVPEPGSMWACMLYILYLGVVKLTHTNNHDMMQYREALISIAIMTLLVRKGVHGLSYVQGLIDDITPLSLMAKLAAPSIAAIPLCMAFKGETVVITPSITPFIGRAAFDLGLAYHVAMVLCIVFFANAINIHAVGQSIIIAMFLLAHNCIEITNNTVGLIETHKALQQQLFSVQLILPFLAINVALLCYNWYPATLFVGNMYTSMAGAFFAVIATLCNCPGLMMLLFLPQLINFVISIPQVGLKTTLHTYIYAQIIGIKYCPRFRTPRFNPNTGLLEHSTNYTLLNTLLWVCGPMTERRLCVMCLGFQVVCCAVGLGMHRLISYLGQP</sequence>
<evidence type="ECO:0000256" key="11">
    <source>
        <dbReference type="ARBA" id="ARBA00022824"/>
    </source>
</evidence>
<keyword evidence="14 19" id="KW-0472">Membrane</keyword>
<reference evidence="20" key="2">
    <citation type="submission" date="2021-05" db="EMBL/GenBank/DDBJ databases">
        <authorList>
            <person name="Pain A."/>
        </authorList>
    </citation>
    <scope>NUCLEOTIDE SEQUENCE</scope>
    <source>
        <strain evidence="20">1802A</strain>
    </source>
</reference>
<evidence type="ECO:0000256" key="1">
    <source>
        <dbReference type="ARBA" id="ARBA00001946"/>
    </source>
</evidence>
<evidence type="ECO:0000256" key="17">
    <source>
        <dbReference type="ARBA" id="ARBA00044717"/>
    </source>
</evidence>
<evidence type="ECO:0000256" key="8">
    <source>
        <dbReference type="ARBA" id="ARBA00022679"/>
    </source>
</evidence>
<dbReference type="InterPro" id="IPR033895">
    <property type="entry name" value="GPT"/>
</dbReference>
<comment type="cofactor">
    <cofactor evidence="1">
        <name>Mg(2+)</name>
        <dbReference type="ChEBI" id="CHEBI:18420"/>
    </cofactor>
</comment>
<comment type="similarity">
    <text evidence="4">Belongs to the glycosyltransferase 4 family.</text>
</comment>
<evidence type="ECO:0000256" key="16">
    <source>
        <dbReference type="ARBA" id="ARBA00033238"/>
    </source>
</evidence>
<organism evidence="20 21">
    <name type="scientific">Babesia divergens</name>
    <dbReference type="NCBI Taxonomy" id="32595"/>
    <lineage>
        <taxon>Eukaryota</taxon>
        <taxon>Sar</taxon>
        <taxon>Alveolata</taxon>
        <taxon>Apicomplexa</taxon>
        <taxon>Aconoidasida</taxon>
        <taxon>Piroplasmida</taxon>
        <taxon>Babesiidae</taxon>
        <taxon>Babesia</taxon>
    </lineage>
</organism>
<keyword evidence="11" id="KW-0256">Endoplasmic reticulum</keyword>
<keyword evidence="7" id="KW-0328">Glycosyltransferase</keyword>
<comment type="pathway">
    <text evidence="3">Protein modification; protein glycosylation.</text>
</comment>
<evidence type="ECO:0000256" key="18">
    <source>
        <dbReference type="ARBA" id="ARBA00045078"/>
    </source>
</evidence>
<dbReference type="GO" id="GO:0016757">
    <property type="term" value="F:glycosyltransferase activity"/>
    <property type="evidence" value="ECO:0007669"/>
    <property type="project" value="UniProtKB-KW"/>
</dbReference>
<dbReference type="GO" id="GO:0046872">
    <property type="term" value="F:metal ion binding"/>
    <property type="evidence" value="ECO:0007669"/>
    <property type="project" value="UniProtKB-KW"/>
</dbReference>
<evidence type="ECO:0000256" key="9">
    <source>
        <dbReference type="ARBA" id="ARBA00022692"/>
    </source>
</evidence>
<dbReference type="AlphaFoldDB" id="A0AAD9GF13"/>
<dbReference type="EMBL" id="JAHBMH010000033">
    <property type="protein sequence ID" value="KAK1937270.1"/>
    <property type="molecule type" value="Genomic_DNA"/>
</dbReference>
<evidence type="ECO:0000256" key="15">
    <source>
        <dbReference type="ARBA" id="ARBA00029567"/>
    </source>
</evidence>
<name>A0AAD9GF13_BABDI</name>
<feature type="transmembrane region" description="Helical" evidence="19">
    <location>
        <begin position="51"/>
        <end position="69"/>
    </location>
</feature>
<dbReference type="Pfam" id="PF00953">
    <property type="entry name" value="Glycos_transf_4"/>
    <property type="match status" value="1"/>
</dbReference>
<keyword evidence="12" id="KW-0460">Magnesium</keyword>
<dbReference type="GO" id="GO:0005789">
    <property type="term" value="C:endoplasmic reticulum membrane"/>
    <property type="evidence" value="ECO:0007669"/>
    <property type="project" value="UniProtKB-SubCell"/>
</dbReference>
<keyword evidence="9 19" id="KW-0812">Transmembrane</keyword>
<keyword evidence="10" id="KW-0479">Metal-binding</keyword>
<dbReference type="Proteomes" id="UP001195914">
    <property type="component" value="Unassembled WGS sequence"/>
</dbReference>
<evidence type="ECO:0000256" key="3">
    <source>
        <dbReference type="ARBA" id="ARBA00004922"/>
    </source>
</evidence>
<evidence type="ECO:0000256" key="5">
    <source>
        <dbReference type="ARBA" id="ARBA00013225"/>
    </source>
</evidence>
<dbReference type="PANTHER" id="PTHR10571">
    <property type="entry name" value="UDP-N-ACETYLGLUCOSAMINE--DOLICHYL-PHOSPHATE N-ACETYLGLUCOSAMINEPHOSPHOTRANSFERASE"/>
    <property type="match status" value="1"/>
</dbReference>
<evidence type="ECO:0000256" key="7">
    <source>
        <dbReference type="ARBA" id="ARBA00022676"/>
    </source>
</evidence>
<evidence type="ECO:0000256" key="10">
    <source>
        <dbReference type="ARBA" id="ARBA00022723"/>
    </source>
</evidence>
<accession>A0AAD9GF13</accession>
<evidence type="ECO:0000256" key="14">
    <source>
        <dbReference type="ARBA" id="ARBA00023136"/>
    </source>
</evidence>
<gene>
    <name evidence="20" type="ORF">X943_000625</name>
</gene>
<reference evidence="20" key="1">
    <citation type="journal article" date="2014" name="Nucleic Acids Res.">
        <title>The evolutionary dynamics of variant antigen genes in Babesia reveal a history of genomic innovation underlying host-parasite interaction.</title>
        <authorList>
            <person name="Jackson A.P."/>
            <person name="Otto T.D."/>
            <person name="Darby A."/>
            <person name="Ramaprasad A."/>
            <person name="Xia D."/>
            <person name="Echaide I.E."/>
            <person name="Farber M."/>
            <person name="Gahlot S."/>
            <person name="Gamble J."/>
            <person name="Gupta D."/>
            <person name="Gupta Y."/>
            <person name="Jackson L."/>
            <person name="Malandrin L."/>
            <person name="Malas T.B."/>
            <person name="Moussa E."/>
            <person name="Nair M."/>
            <person name="Reid A.J."/>
            <person name="Sanders M."/>
            <person name="Sharma J."/>
            <person name="Tracey A."/>
            <person name="Quail M.A."/>
            <person name="Weir W."/>
            <person name="Wastling J.M."/>
            <person name="Hall N."/>
            <person name="Willadsen P."/>
            <person name="Lingelbach K."/>
            <person name="Shiels B."/>
            <person name="Tait A."/>
            <person name="Berriman M."/>
            <person name="Allred D.R."/>
            <person name="Pain A."/>
        </authorList>
    </citation>
    <scope>NUCLEOTIDE SEQUENCE</scope>
    <source>
        <strain evidence="20">1802A</strain>
    </source>
</reference>
<comment type="subcellular location">
    <subcellularLocation>
        <location evidence="2">Endoplasmic reticulum membrane</location>
        <topology evidence="2">Multi-pass membrane protein</topology>
    </subcellularLocation>
</comment>
<evidence type="ECO:0000313" key="20">
    <source>
        <dbReference type="EMBL" id="KAK1937270.1"/>
    </source>
</evidence>
<keyword evidence="13 19" id="KW-1133">Transmembrane helix</keyword>
<comment type="caution">
    <text evidence="20">The sequence shown here is derived from an EMBL/GenBank/DDBJ whole genome shotgun (WGS) entry which is preliminary data.</text>
</comment>
<evidence type="ECO:0000256" key="2">
    <source>
        <dbReference type="ARBA" id="ARBA00004477"/>
    </source>
</evidence>
<comment type="catalytic activity">
    <reaction evidence="18">
        <text>a di-trans,poly-cis-dolichyl phosphate + UDP-N-acetyl-alpha-D-glucosamine = an N-acetyl-alpha-D-glucosaminyl-diphospho-di-trans,poly-cis-dolichol + UMP</text>
        <dbReference type="Rhea" id="RHEA:13289"/>
        <dbReference type="Rhea" id="RHEA-COMP:19498"/>
        <dbReference type="Rhea" id="RHEA-COMP:19507"/>
        <dbReference type="ChEBI" id="CHEBI:57683"/>
        <dbReference type="ChEBI" id="CHEBI:57705"/>
        <dbReference type="ChEBI" id="CHEBI:57865"/>
        <dbReference type="ChEBI" id="CHEBI:58427"/>
        <dbReference type="EC" id="2.7.8.15"/>
    </reaction>
    <physiologicalReaction direction="left-to-right" evidence="18">
        <dbReference type="Rhea" id="RHEA:13290"/>
    </physiologicalReaction>
</comment>
<feature type="transmembrane region" description="Helical" evidence="19">
    <location>
        <begin position="20"/>
        <end position="44"/>
    </location>
</feature>
<evidence type="ECO:0000256" key="19">
    <source>
        <dbReference type="SAM" id="Phobius"/>
    </source>
</evidence>
<evidence type="ECO:0000313" key="21">
    <source>
        <dbReference type="Proteomes" id="UP001195914"/>
    </source>
</evidence>
<dbReference type="GO" id="GO:0006488">
    <property type="term" value="P:dolichol-linked oligosaccharide biosynthetic process"/>
    <property type="evidence" value="ECO:0007669"/>
    <property type="project" value="InterPro"/>
</dbReference>
<keyword evidence="8 20" id="KW-0808">Transferase</keyword>
<evidence type="ECO:0000256" key="4">
    <source>
        <dbReference type="ARBA" id="ARBA00009317"/>
    </source>
</evidence>
<dbReference type="CDD" id="cd06855">
    <property type="entry name" value="GT_GPT_euk"/>
    <property type="match status" value="1"/>
</dbReference>
<feature type="transmembrane region" description="Helical" evidence="19">
    <location>
        <begin position="393"/>
        <end position="415"/>
    </location>
</feature>
<evidence type="ECO:0000256" key="6">
    <source>
        <dbReference type="ARBA" id="ARBA00017659"/>
    </source>
</evidence>
<feature type="transmembrane region" description="Helical" evidence="19">
    <location>
        <begin position="297"/>
        <end position="321"/>
    </location>
</feature>
<feature type="transmembrane region" description="Helical" evidence="19">
    <location>
        <begin position="263"/>
        <end position="285"/>
    </location>
</feature>
<protein>
    <recommendedName>
        <fullName evidence="6">UDP-N-acetylglucosamine--dolichyl-phosphate N-acetylglucosaminephosphotransferase</fullName>
        <ecNumber evidence="5">2.7.8.15</ecNumber>
    </recommendedName>
    <alternativeName>
        <fullName evidence="15">GlcNAc-1-P transferase</fullName>
    </alternativeName>
    <alternativeName>
        <fullName evidence="16">N-acetylglucosamine-1-phosphate transferase</fullName>
    </alternativeName>
</protein>
<dbReference type="PANTHER" id="PTHR10571:SF0">
    <property type="entry name" value="UDP-N-ACETYLGLUCOSAMINE--DOLICHYL-PHOSPHATE N-ACETYLGLUCOSAMINEPHOSPHOTRANSFERASE"/>
    <property type="match status" value="1"/>
</dbReference>
<keyword evidence="21" id="KW-1185">Reference proteome</keyword>
<feature type="transmembrane region" description="Helical" evidence="19">
    <location>
        <begin position="224"/>
        <end position="243"/>
    </location>
</feature>
<dbReference type="GO" id="GO:0003975">
    <property type="term" value="F:UDP-N-acetylglucosamine-dolichyl-phosphate N-acetylglucosaminephosphotransferase activity"/>
    <property type="evidence" value="ECO:0007669"/>
    <property type="project" value="UniProtKB-EC"/>
</dbReference>
<dbReference type="InterPro" id="IPR000715">
    <property type="entry name" value="Glycosyl_transferase_4"/>
</dbReference>
<dbReference type="EC" id="2.7.8.15" evidence="5"/>
<evidence type="ECO:0000256" key="13">
    <source>
        <dbReference type="ARBA" id="ARBA00022989"/>
    </source>
</evidence>
<evidence type="ECO:0000256" key="12">
    <source>
        <dbReference type="ARBA" id="ARBA00022842"/>
    </source>
</evidence>
<proteinExistence type="inferred from homology"/>
<feature type="transmembrane region" description="Helical" evidence="19">
    <location>
        <begin position="195"/>
        <end position="218"/>
    </location>
</feature>
<comment type="function">
    <text evidence="17">UDP-N-acetylglucosamine--dolichyl-phosphate N-acetylglucosaminephosphotransferase that operates in the biosynthetic pathway of dolichol-linked oligosaccharides, the glycan precursors employed in protein asparagine (N)-glycosylation. The assembly of dolichol-linked oligosaccharides begins on the cytosolic side of the endoplasmic reticulum membrane and finishes in its lumen. The sequential addition of sugars to dolichol pyrophosphate produces dolichol-linked oligosaccharides containing fourteen sugars, including two GlcNAcs, nine mannoses and three glucoses. Once assembled, the oligosaccharide is transferred from the lipid to nascent proteins by oligosaccharyltransferases. Catalyzes the initial step of dolichol-linked oligosaccharide biosynthesis, transfering GlcNAc-1-P from cytosolic UDP-GlcNAc onto the carrier lipid dolichyl phosphate (P-dolichol), yielding GlcNAc-P-P-dolichol embedded in the cytoplasmic leaflet of the endoplasmic reticulum membrane.</text>
</comment>